<sequence>MTTIRIGRDRFRVVPFESSAPDPRHAASPAEFVAQLRRLKAWSDLTYRRLEKEAMRRGHVLPHSTIATALKRDSLPRTELLAALVSACGCDEETVALWVAVRQRLNTGDGAAAPTFSPATPYDAGTAHPADGSDHLQDTGPARPPDDAGTPPVPVRPRDAGPPGARPGLARRIGRMAPLAAMLLAGMVVLGASSRPEQGHPEQGRPQAGDPATAASTPLPSPAAWWRFEETGGSTAYDSSRHGADAAIGGGATRTAAPGGHALTFDGGGHVTARGPIVRTDEPFTITAWVRLDETDDWGTVVSEHHGAKAPDVALLDYDAEHRDWAFMMPDRRKGWAMGKETVFAGLRPVPARWTHLAVVHDPADRRVCLYVDGALEACRTRASLTRANGPLDIGRAIHDGEPVDGWHGAIDDVRVFPAVLDRAQVGAVAGHRA</sequence>
<keyword evidence="1" id="KW-0732">Signal</keyword>
<accession>A0A543CGT1</accession>
<keyword evidence="2" id="KW-1015">Disulfide bond</keyword>
<feature type="region of interest" description="Disordered" evidence="3">
    <location>
        <begin position="194"/>
        <end position="220"/>
    </location>
</feature>
<gene>
    <name evidence="5" type="ORF">FB559_1832</name>
</gene>
<evidence type="ECO:0000259" key="4">
    <source>
        <dbReference type="SMART" id="SM00560"/>
    </source>
</evidence>
<feature type="compositionally biased region" description="Low complexity" evidence="3">
    <location>
        <begin position="211"/>
        <end position="220"/>
    </location>
</feature>
<feature type="compositionally biased region" description="Low complexity" evidence="3">
    <location>
        <begin position="161"/>
        <end position="170"/>
    </location>
</feature>
<dbReference type="EMBL" id="VFOZ01000001">
    <property type="protein sequence ID" value="TQL96306.1"/>
    <property type="molecule type" value="Genomic_DNA"/>
</dbReference>
<evidence type="ECO:0000256" key="2">
    <source>
        <dbReference type="ARBA" id="ARBA00023157"/>
    </source>
</evidence>
<feature type="region of interest" description="Disordered" evidence="3">
    <location>
        <begin position="109"/>
        <end position="170"/>
    </location>
</feature>
<keyword evidence="5" id="KW-0430">Lectin</keyword>
<comment type="caution">
    <text evidence="5">The sequence shown here is derived from an EMBL/GenBank/DDBJ whole genome shotgun (WGS) entry which is preliminary data.</text>
</comment>
<keyword evidence="6" id="KW-1185">Reference proteome</keyword>
<evidence type="ECO:0000256" key="1">
    <source>
        <dbReference type="ARBA" id="ARBA00022729"/>
    </source>
</evidence>
<evidence type="ECO:0000313" key="5">
    <source>
        <dbReference type="EMBL" id="TQL96306.1"/>
    </source>
</evidence>
<dbReference type="Pfam" id="PF13385">
    <property type="entry name" value="Laminin_G_3"/>
    <property type="match status" value="1"/>
</dbReference>
<organism evidence="5 6">
    <name type="scientific">Actinoallomurus bryophytorum</name>
    <dbReference type="NCBI Taxonomy" id="1490222"/>
    <lineage>
        <taxon>Bacteria</taxon>
        <taxon>Bacillati</taxon>
        <taxon>Actinomycetota</taxon>
        <taxon>Actinomycetes</taxon>
        <taxon>Streptosporangiales</taxon>
        <taxon>Thermomonosporaceae</taxon>
        <taxon>Actinoallomurus</taxon>
    </lineage>
</organism>
<dbReference type="InterPro" id="IPR013320">
    <property type="entry name" value="ConA-like_dom_sf"/>
</dbReference>
<evidence type="ECO:0000256" key="3">
    <source>
        <dbReference type="SAM" id="MobiDB-lite"/>
    </source>
</evidence>
<proteinExistence type="predicted"/>
<dbReference type="Gene3D" id="2.60.120.200">
    <property type="match status" value="1"/>
</dbReference>
<dbReference type="SUPFAM" id="SSF49899">
    <property type="entry name" value="Concanavalin A-like lectins/glucanases"/>
    <property type="match status" value="1"/>
</dbReference>
<protein>
    <submittedName>
        <fullName evidence="5">Concanavalin A-like lectin/glucanase superfamily protein</fullName>
    </submittedName>
</protein>
<evidence type="ECO:0000313" key="6">
    <source>
        <dbReference type="Proteomes" id="UP000316096"/>
    </source>
</evidence>
<reference evidence="5 6" key="1">
    <citation type="submission" date="2019-06" db="EMBL/GenBank/DDBJ databases">
        <title>Sequencing the genomes of 1000 actinobacteria strains.</title>
        <authorList>
            <person name="Klenk H.-P."/>
        </authorList>
    </citation>
    <scope>NUCLEOTIDE SEQUENCE [LARGE SCALE GENOMIC DNA]</scope>
    <source>
        <strain evidence="5 6">DSM 102200</strain>
    </source>
</reference>
<name>A0A543CGT1_9ACTN</name>
<dbReference type="AlphaFoldDB" id="A0A543CGT1"/>
<dbReference type="Proteomes" id="UP000316096">
    <property type="component" value="Unassembled WGS sequence"/>
</dbReference>
<dbReference type="GO" id="GO:0030246">
    <property type="term" value="F:carbohydrate binding"/>
    <property type="evidence" value="ECO:0007669"/>
    <property type="project" value="UniProtKB-KW"/>
</dbReference>
<dbReference type="InterPro" id="IPR006558">
    <property type="entry name" value="LamG-like"/>
</dbReference>
<dbReference type="SMART" id="SM00560">
    <property type="entry name" value="LamGL"/>
    <property type="match status" value="1"/>
</dbReference>
<feature type="domain" description="LamG-like jellyroll fold" evidence="4">
    <location>
        <begin position="282"/>
        <end position="424"/>
    </location>
</feature>